<protein>
    <recommendedName>
        <fullName evidence="7">MRG domain-containing protein</fullName>
    </recommendedName>
</protein>
<proteinExistence type="predicted"/>
<dbReference type="AlphaFoldDB" id="A0A7S4ER57"/>
<dbReference type="PANTHER" id="PTHR10880">
    <property type="entry name" value="MORTALITY FACTOR 4-LIKE PROTEIN"/>
    <property type="match status" value="1"/>
</dbReference>
<evidence type="ECO:0000256" key="4">
    <source>
        <dbReference type="ARBA" id="ARBA00023163"/>
    </source>
</evidence>
<gene>
    <name evidence="8" type="ORF">PAUS00366_LOCUS22461</name>
</gene>
<feature type="domain" description="MRG" evidence="7">
    <location>
        <begin position="26"/>
        <end position="210"/>
    </location>
</feature>
<keyword evidence="5" id="KW-0539">Nucleus</keyword>
<feature type="region of interest" description="Disordered" evidence="6">
    <location>
        <begin position="1"/>
        <end position="35"/>
    </location>
</feature>
<sequence>MGKESSGNKKRRKENDPTPSSGAGRKRRTTNSNTSAAPTFYQEYCELPFTLSSILVDDFDCITRKHLSSRRSLHVLPAKVTVKQVLQHYERKRTSSSGSGSSSDEEKKQQDKIRKFCEGLALLFDDALPVCLLYREERPQYESLQQDESLRLKRPYEIYGSTFLLRLLQRLPTILRAEPNKEMDELGPAIADLVVLLQKNRQACFKDSYRKPRKRELFSWERDCPDGENDNENP</sequence>
<dbReference type="GO" id="GO:0005634">
    <property type="term" value="C:nucleus"/>
    <property type="evidence" value="ECO:0007669"/>
    <property type="project" value="UniProtKB-SubCell"/>
</dbReference>
<dbReference type="Pfam" id="PF05712">
    <property type="entry name" value="MRG"/>
    <property type="match status" value="1"/>
</dbReference>
<comment type="subcellular location">
    <subcellularLocation>
        <location evidence="1">Nucleus</location>
    </subcellularLocation>
</comment>
<name>A0A7S4ER57_9STRA</name>
<evidence type="ECO:0000256" key="5">
    <source>
        <dbReference type="ARBA" id="ARBA00023242"/>
    </source>
</evidence>
<dbReference type="InterPro" id="IPR026541">
    <property type="entry name" value="MRG_dom"/>
</dbReference>
<evidence type="ECO:0000256" key="6">
    <source>
        <dbReference type="SAM" id="MobiDB-lite"/>
    </source>
</evidence>
<keyword evidence="4" id="KW-0804">Transcription</keyword>
<evidence type="ECO:0000313" key="8">
    <source>
        <dbReference type="EMBL" id="CAE0729676.1"/>
    </source>
</evidence>
<dbReference type="GO" id="GO:0000123">
    <property type="term" value="C:histone acetyltransferase complex"/>
    <property type="evidence" value="ECO:0007669"/>
    <property type="project" value="TreeGrafter"/>
</dbReference>
<reference evidence="8" key="1">
    <citation type="submission" date="2021-01" db="EMBL/GenBank/DDBJ databases">
        <authorList>
            <person name="Corre E."/>
            <person name="Pelletier E."/>
            <person name="Niang G."/>
            <person name="Scheremetjew M."/>
            <person name="Finn R."/>
            <person name="Kale V."/>
            <person name="Holt S."/>
            <person name="Cochrane G."/>
            <person name="Meng A."/>
            <person name="Brown T."/>
            <person name="Cohen L."/>
        </authorList>
    </citation>
    <scope>NUCLEOTIDE SEQUENCE</scope>
    <source>
        <strain evidence="8">10249 10 AB</strain>
    </source>
</reference>
<evidence type="ECO:0000256" key="2">
    <source>
        <dbReference type="ARBA" id="ARBA00022853"/>
    </source>
</evidence>
<keyword evidence="2" id="KW-0156">Chromatin regulator</keyword>
<dbReference type="InterPro" id="IPR038217">
    <property type="entry name" value="MRG_C_sf"/>
</dbReference>
<evidence type="ECO:0000259" key="7">
    <source>
        <dbReference type="Pfam" id="PF05712"/>
    </source>
</evidence>
<dbReference type="PROSITE" id="PS51640">
    <property type="entry name" value="MRG"/>
    <property type="match status" value="1"/>
</dbReference>
<evidence type="ECO:0000256" key="1">
    <source>
        <dbReference type="ARBA" id="ARBA00004123"/>
    </source>
</evidence>
<dbReference type="GO" id="GO:0006355">
    <property type="term" value="P:regulation of DNA-templated transcription"/>
    <property type="evidence" value="ECO:0007669"/>
    <property type="project" value="InterPro"/>
</dbReference>
<dbReference type="EMBL" id="HBIX01034371">
    <property type="protein sequence ID" value="CAE0729676.1"/>
    <property type="molecule type" value="Transcribed_RNA"/>
</dbReference>
<dbReference type="PANTHER" id="PTHR10880:SF15">
    <property type="entry name" value="MSL COMPLEX SUBUNIT 3"/>
    <property type="match status" value="1"/>
</dbReference>
<dbReference type="Gene3D" id="1.10.274.30">
    <property type="entry name" value="MRG domain"/>
    <property type="match status" value="1"/>
</dbReference>
<keyword evidence="3" id="KW-0805">Transcription regulation</keyword>
<accession>A0A7S4ER57</accession>
<dbReference type="InterPro" id="IPR008676">
    <property type="entry name" value="MRG"/>
</dbReference>
<feature type="region of interest" description="Disordered" evidence="6">
    <location>
        <begin position="89"/>
        <end position="108"/>
    </location>
</feature>
<evidence type="ECO:0000256" key="3">
    <source>
        <dbReference type="ARBA" id="ARBA00023015"/>
    </source>
</evidence>
<organism evidence="8">
    <name type="scientific">Pseudo-nitzschia australis</name>
    <dbReference type="NCBI Taxonomy" id="44445"/>
    <lineage>
        <taxon>Eukaryota</taxon>
        <taxon>Sar</taxon>
        <taxon>Stramenopiles</taxon>
        <taxon>Ochrophyta</taxon>
        <taxon>Bacillariophyta</taxon>
        <taxon>Bacillariophyceae</taxon>
        <taxon>Bacillariophycidae</taxon>
        <taxon>Bacillariales</taxon>
        <taxon>Bacillariaceae</taxon>
        <taxon>Pseudo-nitzschia</taxon>
    </lineage>
</organism>
<dbReference type="GO" id="GO:0006325">
    <property type="term" value="P:chromatin organization"/>
    <property type="evidence" value="ECO:0007669"/>
    <property type="project" value="UniProtKB-KW"/>
</dbReference>